<accession>A0A8K0R1B7</accession>
<evidence type="ECO:0000259" key="1">
    <source>
        <dbReference type="PROSITE" id="PS50280"/>
    </source>
</evidence>
<reference evidence="2" key="1">
    <citation type="journal article" date="2021" name="Nat. Commun.">
        <title>Genetic determinants of endophytism in the Arabidopsis root mycobiome.</title>
        <authorList>
            <person name="Mesny F."/>
            <person name="Miyauchi S."/>
            <person name="Thiergart T."/>
            <person name="Pickel B."/>
            <person name="Atanasova L."/>
            <person name="Karlsson M."/>
            <person name="Huettel B."/>
            <person name="Barry K.W."/>
            <person name="Haridas S."/>
            <person name="Chen C."/>
            <person name="Bauer D."/>
            <person name="Andreopoulos W."/>
            <person name="Pangilinan J."/>
            <person name="LaButti K."/>
            <person name="Riley R."/>
            <person name="Lipzen A."/>
            <person name="Clum A."/>
            <person name="Drula E."/>
            <person name="Henrissat B."/>
            <person name="Kohler A."/>
            <person name="Grigoriev I.V."/>
            <person name="Martin F.M."/>
            <person name="Hacquard S."/>
        </authorList>
    </citation>
    <scope>NUCLEOTIDE SEQUENCE</scope>
    <source>
        <strain evidence="2">MPI-SDFR-AT-0120</strain>
    </source>
</reference>
<keyword evidence="3" id="KW-1185">Reference proteome</keyword>
<dbReference type="AlphaFoldDB" id="A0A8K0R1B7"/>
<dbReference type="Proteomes" id="UP000813461">
    <property type="component" value="Unassembled WGS sequence"/>
</dbReference>
<dbReference type="PROSITE" id="PS50280">
    <property type="entry name" value="SET"/>
    <property type="match status" value="1"/>
</dbReference>
<dbReference type="OrthoDB" id="3798067at2759"/>
<organism evidence="2 3">
    <name type="scientific">Paraphoma chrysanthemicola</name>
    <dbReference type="NCBI Taxonomy" id="798071"/>
    <lineage>
        <taxon>Eukaryota</taxon>
        <taxon>Fungi</taxon>
        <taxon>Dikarya</taxon>
        <taxon>Ascomycota</taxon>
        <taxon>Pezizomycotina</taxon>
        <taxon>Dothideomycetes</taxon>
        <taxon>Pleosporomycetidae</taxon>
        <taxon>Pleosporales</taxon>
        <taxon>Pleosporineae</taxon>
        <taxon>Phaeosphaeriaceae</taxon>
        <taxon>Paraphoma</taxon>
    </lineage>
</organism>
<dbReference type="InterPro" id="IPR001214">
    <property type="entry name" value="SET_dom"/>
</dbReference>
<evidence type="ECO:0000313" key="2">
    <source>
        <dbReference type="EMBL" id="KAH7083559.1"/>
    </source>
</evidence>
<comment type="caution">
    <text evidence="2">The sequence shown here is derived from an EMBL/GenBank/DDBJ whole genome shotgun (WGS) entry which is preliminary data.</text>
</comment>
<dbReference type="SUPFAM" id="SSF82199">
    <property type="entry name" value="SET domain"/>
    <property type="match status" value="1"/>
</dbReference>
<evidence type="ECO:0000313" key="3">
    <source>
        <dbReference type="Proteomes" id="UP000813461"/>
    </source>
</evidence>
<dbReference type="EMBL" id="JAGMVJ010000013">
    <property type="protein sequence ID" value="KAH7083559.1"/>
    <property type="molecule type" value="Genomic_DNA"/>
</dbReference>
<feature type="domain" description="SET" evidence="1">
    <location>
        <begin position="1"/>
        <end position="147"/>
    </location>
</feature>
<dbReference type="PANTHER" id="PTHR47332:SF4">
    <property type="entry name" value="SET DOMAIN-CONTAINING PROTEIN 5"/>
    <property type="match status" value="1"/>
</dbReference>
<sequence length="249" mass="27847">MKGTLILQENPLVECKTNIGKTIWKANPAAFFFASERAGTTSKLSSAINTLSPMDRASFNRLFTPAGPGNAMVQMVDRFEYNAFHFFGSSHKRHLVLFRIACYINHSCIPNATVDIGQDISQYPRGQIRLVATQNIARDSEIFFNYIADDWKNTSVLRGNVLQEHWHFACLCTGCAPLQAPLDTIERQMAVAYSNNLPDPAVLPALPEIARHIDRMGTYIHLLGTLGIWDDKLSYACMLLAILHESKSD</sequence>
<protein>
    <recommendedName>
        <fullName evidence="1">SET domain-containing protein</fullName>
    </recommendedName>
</protein>
<dbReference type="InterPro" id="IPR046341">
    <property type="entry name" value="SET_dom_sf"/>
</dbReference>
<proteinExistence type="predicted"/>
<dbReference type="Gene3D" id="2.170.270.10">
    <property type="entry name" value="SET domain"/>
    <property type="match status" value="1"/>
</dbReference>
<dbReference type="InterPro" id="IPR053185">
    <property type="entry name" value="SET_domain_protein"/>
</dbReference>
<dbReference type="CDD" id="cd20071">
    <property type="entry name" value="SET_SMYD"/>
    <property type="match status" value="1"/>
</dbReference>
<name>A0A8K0R1B7_9PLEO</name>
<dbReference type="Pfam" id="PF00856">
    <property type="entry name" value="SET"/>
    <property type="match status" value="1"/>
</dbReference>
<dbReference type="PANTHER" id="PTHR47332">
    <property type="entry name" value="SET DOMAIN-CONTAINING PROTEIN 5"/>
    <property type="match status" value="1"/>
</dbReference>
<gene>
    <name evidence="2" type="ORF">FB567DRAFT_630084</name>
</gene>